<gene>
    <name evidence="1" type="ORF">H5410_058594</name>
</gene>
<dbReference type="Proteomes" id="UP000824120">
    <property type="component" value="Chromosome 11"/>
</dbReference>
<keyword evidence="2" id="KW-1185">Reference proteome</keyword>
<accession>A0A9J5WTM0</accession>
<dbReference type="EMBL" id="JACXVP010000011">
    <property type="protein sequence ID" value="KAG5578460.1"/>
    <property type="molecule type" value="Genomic_DNA"/>
</dbReference>
<evidence type="ECO:0000313" key="1">
    <source>
        <dbReference type="EMBL" id="KAG5578460.1"/>
    </source>
</evidence>
<dbReference type="OrthoDB" id="1302702at2759"/>
<reference evidence="1 2" key="1">
    <citation type="submission" date="2020-09" db="EMBL/GenBank/DDBJ databases">
        <title>De no assembly of potato wild relative species, Solanum commersonii.</title>
        <authorList>
            <person name="Cho K."/>
        </authorList>
    </citation>
    <scope>NUCLEOTIDE SEQUENCE [LARGE SCALE GENOMIC DNA]</scope>
    <source>
        <strain evidence="1">LZ3.2</strain>
        <tissue evidence="1">Leaf</tissue>
    </source>
</reference>
<dbReference type="AlphaFoldDB" id="A0A9J5WTM0"/>
<proteinExistence type="predicted"/>
<evidence type="ECO:0000313" key="2">
    <source>
        <dbReference type="Proteomes" id="UP000824120"/>
    </source>
</evidence>
<comment type="caution">
    <text evidence="1">The sequence shown here is derived from an EMBL/GenBank/DDBJ whole genome shotgun (WGS) entry which is preliminary data.</text>
</comment>
<dbReference type="PANTHER" id="PTHR46238">
    <property type="entry name" value="REVERSE TRANSCRIPTASE DOMAIN-CONTAINING PROTEIN"/>
    <property type="match status" value="1"/>
</dbReference>
<dbReference type="PANTHER" id="PTHR46238:SF8">
    <property type="entry name" value="ENDONUCLEASE_EXONUCLEASE_PHOSPHATASE DOMAIN-CONTAINING PROTEIN"/>
    <property type="match status" value="1"/>
</dbReference>
<sequence>MEACLGVLMIRKSHLDLKGKFYSGGSGLRGGQAEGAGLRWFGHVKRRAAPVRRGLVVKVPWRGRGRPKKYWGEVIRQDLASPYRDMTLDRKEWRSLPLLLTEHPSLGKSKFSTDQLSIPILLVSHNSFVFLYISEVIIF</sequence>
<name>A0A9J5WTM0_SOLCO</name>
<organism evidence="1 2">
    <name type="scientific">Solanum commersonii</name>
    <name type="common">Commerson's wild potato</name>
    <name type="synonym">Commerson's nightshade</name>
    <dbReference type="NCBI Taxonomy" id="4109"/>
    <lineage>
        <taxon>Eukaryota</taxon>
        <taxon>Viridiplantae</taxon>
        <taxon>Streptophyta</taxon>
        <taxon>Embryophyta</taxon>
        <taxon>Tracheophyta</taxon>
        <taxon>Spermatophyta</taxon>
        <taxon>Magnoliopsida</taxon>
        <taxon>eudicotyledons</taxon>
        <taxon>Gunneridae</taxon>
        <taxon>Pentapetalae</taxon>
        <taxon>asterids</taxon>
        <taxon>lamiids</taxon>
        <taxon>Solanales</taxon>
        <taxon>Solanaceae</taxon>
        <taxon>Solanoideae</taxon>
        <taxon>Solaneae</taxon>
        <taxon>Solanum</taxon>
    </lineage>
</organism>
<protein>
    <submittedName>
        <fullName evidence="1">Uncharacterized protein</fullName>
    </submittedName>
</protein>